<evidence type="ECO:0000313" key="4">
    <source>
        <dbReference type="Proteomes" id="UP000000580"/>
    </source>
</evidence>
<dbReference type="InterPro" id="IPR025948">
    <property type="entry name" value="HTH-like_dom"/>
</dbReference>
<dbReference type="InterPro" id="IPR048020">
    <property type="entry name" value="Transpos_IS3"/>
</dbReference>
<reference evidence="3 4" key="1">
    <citation type="journal article" date="2005" name="Proc. Natl. Acad. Sci. U.S.A.">
        <title>The complete genome sequence of Mycobacterium avium subspecies paratuberculosis.</title>
        <authorList>
            <person name="Li L."/>
            <person name="Bannantine J.P."/>
            <person name="Zhang Q."/>
            <person name="Amonsin A."/>
            <person name="May B.J."/>
            <person name="Alt D."/>
            <person name="Banerji N."/>
            <person name="Kanjilal S."/>
            <person name="Kapur V."/>
        </authorList>
    </citation>
    <scope>NUCLEOTIDE SEQUENCE [LARGE SCALE GENOMIC DNA]</scope>
    <source>
        <strain evidence="4">ATCC BAA-968 / K-10</strain>
    </source>
</reference>
<dbReference type="HOGENOM" id="CLU_027402_4_0_11"/>
<proteinExistence type="predicted"/>
<dbReference type="STRING" id="262316.MAP_2156"/>
<dbReference type="InterPro" id="IPR001584">
    <property type="entry name" value="Integrase_cat-core"/>
</dbReference>
<evidence type="ECO:0000313" key="3">
    <source>
        <dbReference type="EMBL" id="AAS04473.1"/>
    </source>
</evidence>
<dbReference type="AlphaFoldDB" id="Q73Y02"/>
<dbReference type="GO" id="GO:0003676">
    <property type="term" value="F:nucleic acid binding"/>
    <property type="evidence" value="ECO:0007669"/>
    <property type="project" value="InterPro"/>
</dbReference>
<dbReference type="PANTHER" id="PTHR46889">
    <property type="entry name" value="TRANSPOSASE INSF FOR INSERTION SEQUENCE IS3B-RELATED"/>
    <property type="match status" value="1"/>
</dbReference>
<feature type="domain" description="Integrase catalytic" evidence="2">
    <location>
        <begin position="134"/>
        <end position="308"/>
    </location>
</feature>
<dbReference type="GO" id="GO:0015074">
    <property type="term" value="P:DNA integration"/>
    <property type="evidence" value="ECO:0007669"/>
    <property type="project" value="InterPro"/>
</dbReference>
<dbReference type="eggNOG" id="COG2801">
    <property type="taxonomic scope" value="Bacteria"/>
</dbReference>
<dbReference type="PANTHER" id="PTHR46889:SF5">
    <property type="entry name" value="INTEGRASE PROTEIN"/>
    <property type="match status" value="1"/>
</dbReference>
<organism evidence="3 4">
    <name type="scientific">Mycolicibacterium paratuberculosis (strain ATCC BAA-968 / K-10)</name>
    <name type="common">Mycobacterium paratuberculosis</name>
    <dbReference type="NCBI Taxonomy" id="262316"/>
    <lineage>
        <taxon>Bacteria</taxon>
        <taxon>Bacillati</taxon>
        <taxon>Actinomycetota</taxon>
        <taxon>Actinomycetes</taxon>
        <taxon>Mycobacteriales</taxon>
        <taxon>Mycobacteriaceae</taxon>
        <taxon>Mycobacterium</taxon>
        <taxon>Mycobacterium avium complex (MAC)</taxon>
    </lineage>
</organism>
<keyword evidence="4" id="KW-1185">Reference proteome</keyword>
<dbReference type="SUPFAM" id="SSF53098">
    <property type="entry name" value="Ribonuclease H-like"/>
    <property type="match status" value="1"/>
</dbReference>
<dbReference type="NCBIfam" id="NF033516">
    <property type="entry name" value="transpos_IS3"/>
    <property type="match status" value="1"/>
</dbReference>
<dbReference type="InterPro" id="IPR012337">
    <property type="entry name" value="RNaseH-like_sf"/>
</dbReference>
<comment type="function">
    <text evidence="1">Involved in the transposition of the insertion sequence.</text>
</comment>
<dbReference type="Gene3D" id="3.30.420.10">
    <property type="entry name" value="Ribonuclease H-like superfamily/Ribonuclease H"/>
    <property type="match status" value="1"/>
</dbReference>
<dbReference type="EMBL" id="AE016958">
    <property type="protein sequence ID" value="AAS04473.1"/>
    <property type="molecule type" value="Genomic_DNA"/>
</dbReference>
<dbReference type="Proteomes" id="UP000000580">
    <property type="component" value="Chromosome"/>
</dbReference>
<sequence length="320" mass="35588">MICAFITEHRARFGVAPICRVLTEHGCKIAPRTFYAWLARAPSARALWDTVITEVLAGYYEPDEHGRRKPESLYGATKMWAHLQRQGIGVARCTVERLMRANGWRGVTRRKKVRTTIADPAAARAADLVKRKFRVPAPNMLLVADFTYVRLASGAFVYTAFAIDAYAGRIVGWTCSASKEDRFLRQAIRDAAQLRSNEGNPLLGNTVHHSDAGSQYTSVRFGETLSLSGLVPSIGTVGDAFDNALAETTIGLYKTEAVRADSPFRRGPLNRLADVEMLTADWVHWYNTDRLMHRLGRIPPVEYEAIYYAANTAQSAAAHQ</sequence>
<accession>Q73Y02</accession>
<dbReference type="Pfam" id="PF13276">
    <property type="entry name" value="HTH_21"/>
    <property type="match status" value="1"/>
</dbReference>
<dbReference type="KEGG" id="mpa:MAP_2156"/>
<dbReference type="InterPro" id="IPR036397">
    <property type="entry name" value="RNaseH_sf"/>
</dbReference>
<protein>
    <recommendedName>
        <fullName evidence="2">Integrase catalytic domain-containing protein</fullName>
    </recommendedName>
</protein>
<dbReference type="InterPro" id="IPR050900">
    <property type="entry name" value="Transposase_IS3/IS150/IS904"/>
</dbReference>
<evidence type="ECO:0000256" key="1">
    <source>
        <dbReference type="ARBA" id="ARBA00002286"/>
    </source>
</evidence>
<evidence type="ECO:0000259" key="2">
    <source>
        <dbReference type="PROSITE" id="PS50994"/>
    </source>
</evidence>
<dbReference type="PROSITE" id="PS50994">
    <property type="entry name" value="INTEGRASE"/>
    <property type="match status" value="1"/>
</dbReference>
<name>Q73Y02_MYCPA</name>
<dbReference type="Pfam" id="PF00665">
    <property type="entry name" value="rve"/>
    <property type="match status" value="1"/>
</dbReference>
<gene>
    <name evidence="3" type="ordered locus">MAP_2156</name>
</gene>